<evidence type="ECO:0008006" key="3">
    <source>
        <dbReference type="Google" id="ProtNLM"/>
    </source>
</evidence>
<protein>
    <recommendedName>
        <fullName evidence="3">DUF3006 domain-containing protein</fullName>
    </recommendedName>
</protein>
<name>I5AQ64_EUBC6</name>
<dbReference type="HOGENOM" id="CLU_195923_1_0_9"/>
<dbReference type="eggNOG" id="ENOG5033CIB">
    <property type="taxonomic scope" value="Bacteria"/>
</dbReference>
<accession>I5AQ64</accession>
<reference evidence="1 2" key="1">
    <citation type="submission" date="2010-08" db="EMBL/GenBank/DDBJ databases">
        <authorList>
            <consortium name="US DOE Joint Genome Institute (JGI-PGF)"/>
            <person name="Lucas S."/>
            <person name="Copeland A."/>
            <person name="Lapidus A."/>
            <person name="Cheng J.-F."/>
            <person name="Bruce D."/>
            <person name="Goodwin L."/>
            <person name="Pitluck S."/>
            <person name="Land M.L."/>
            <person name="Hauser L."/>
            <person name="Chang Y.-J."/>
            <person name="Anderson I.J."/>
            <person name="Johnson E."/>
            <person name="Mulhopadhyay B."/>
            <person name="Kyrpides N."/>
            <person name="Woyke T.J."/>
        </authorList>
    </citation>
    <scope>NUCLEOTIDE SEQUENCE [LARGE SCALE GENOMIC DNA]</scope>
    <source>
        <strain evidence="1 2">6</strain>
    </source>
</reference>
<evidence type="ECO:0000313" key="2">
    <source>
        <dbReference type="Proteomes" id="UP000005753"/>
    </source>
</evidence>
<dbReference type="OrthoDB" id="36975at2"/>
<evidence type="ECO:0000313" key="1">
    <source>
        <dbReference type="EMBL" id="EIM55937.1"/>
    </source>
</evidence>
<reference evidence="1 2" key="2">
    <citation type="submission" date="2012-02" db="EMBL/GenBank/DDBJ databases">
        <title>Improved High-Quality Draft sequence of Eubacterium cellulosolvens 6.</title>
        <authorList>
            <consortium name="US DOE Joint Genome Institute"/>
            <person name="Lucas S."/>
            <person name="Han J."/>
            <person name="Lapidus A."/>
            <person name="Cheng J.-F."/>
            <person name="Goodwin L."/>
            <person name="Pitluck S."/>
            <person name="Peters L."/>
            <person name="Mikhailova N."/>
            <person name="Gu W."/>
            <person name="Detter J.C."/>
            <person name="Han C."/>
            <person name="Tapia R."/>
            <person name="Land M."/>
            <person name="Hauser L."/>
            <person name="Kyrpides N."/>
            <person name="Ivanova N."/>
            <person name="Pagani I."/>
            <person name="Johnson E."/>
            <person name="Mukhopadhyay B."/>
            <person name="Anderson I."/>
            <person name="Woyke T."/>
        </authorList>
    </citation>
    <scope>NUCLEOTIDE SEQUENCE [LARGE SCALE GENOMIC DNA]</scope>
    <source>
        <strain evidence="1 2">6</strain>
    </source>
</reference>
<sequence>MRYKVKRIMEPDYGCEERPENYVDMDKIILCDENGSELCIEVADEELYEKEINVGDLVTLDPGNVIRKAEVREENIENKV</sequence>
<dbReference type="EMBL" id="CM001487">
    <property type="protein sequence ID" value="EIM55937.1"/>
    <property type="molecule type" value="Genomic_DNA"/>
</dbReference>
<dbReference type="Proteomes" id="UP000005753">
    <property type="component" value="Chromosome"/>
</dbReference>
<organism evidence="1 2">
    <name type="scientific">Eubacterium cellulosolvens (strain ATCC 43171 / JCM 9499 / 6)</name>
    <name type="common">Cillobacterium cellulosolvens</name>
    <dbReference type="NCBI Taxonomy" id="633697"/>
    <lineage>
        <taxon>Bacteria</taxon>
        <taxon>Bacillati</taxon>
        <taxon>Bacillota</taxon>
        <taxon>Clostridia</taxon>
        <taxon>Eubacteriales</taxon>
        <taxon>Eubacteriaceae</taxon>
        <taxon>Eubacterium</taxon>
    </lineage>
</organism>
<gene>
    <name evidence="1" type="ORF">EubceDRAFT1_0070</name>
</gene>
<keyword evidence="2" id="KW-1185">Reference proteome</keyword>
<dbReference type="AlphaFoldDB" id="I5AQ64"/>
<proteinExistence type="predicted"/>